<dbReference type="SUPFAM" id="SSF56112">
    <property type="entry name" value="Protein kinase-like (PK-like)"/>
    <property type="match status" value="1"/>
</dbReference>
<reference evidence="6 7" key="1">
    <citation type="submission" date="2014-04" db="EMBL/GenBank/DDBJ databases">
        <title>Genome evolution of avian class.</title>
        <authorList>
            <person name="Zhang G."/>
            <person name="Li C."/>
        </authorList>
    </citation>
    <scope>NUCLEOTIDE SEQUENCE [LARGE SCALE GENOMIC DNA]</scope>
    <source>
        <strain evidence="6">BGI_N310</strain>
    </source>
</reference>
<accession>A0A091NW83</accession>
<keyword evidence="3" id="KW-0547">Nucleotide-binding</keyword>
<dbReference type="PROSITE" id="PS50011">
    <property type="entry name" value="PROTEIN_KINASE_DOM"/>
    <property type="match status" value="1"/>
</dbReference>
<dbReference type="PANTHER" id="PTHR45832">
    <property type="entry name" value="SERINE/THREONINE-PROTEIN KINASE SAMKA-RELATED-RELATED"/>
    <property type="match status" value="1"/>
</dbReference>
<keyword evidence="6" id="KW-0418">Kinase</keyword>
<dbReference type="InterPro" id="IPR051931">
    <property type="entry name" value="PAK3-like"/>
</dbReference>
<dbReference type="InterPro" id="IPR000719">
    <property type="entry name" value="Prot_kinase_dom"/>
</dbReference>
<dbReference type="Proteomes" id="UP000053537">
    <property type="component" value="Unassembled WGS sequence"/>
</dbReference>
<evidence type="ECO:0000256" key="3">
    <source>
        <dbReference type="ARBA" id="ARBA00022741"/>
    </source>
</evidence>
<gene>
    <name evidence="6" type="ORF">N310_10316</name>
</gene>
<sequence length="58" mass="6227">ADFGLCAQLTPEGSKRNSLVGTPHWIAPEVTTLEDYGPKVDVWTLGITCIEMLQGGLP</sequence>
<dbReference type="PANTHER" id="PTHR45832:SF22">
    <property type="entry name" value="SERINE_THREONINE-PROTEIN KINASE SAMKA-RELATED"/>
    <property type="match status" value="1"/>
</dbReference>
<dbReference type="AlphaFoldDB" id="A0A091NW83"/>
<dbReference type="Pfam" id="PF00069">
    <property type="entry name" value="Pkinase"/>
    <property type="match status" value="1"/>
</dbReference>
<evidence type="ECO:0000256" key="4">
    <source>
        <dbReference type="ARBA" id="ARBA00022840"/>
    </source>
</evidence>
<evidence type="ECO:0000259" key="5">
    <source>
        <dbReference type="PROSITE" id="PS50011"/>
    </source>
</evidence>
<dbReference type="EMBL" id="KK841311">
    <property type="protein sequence ID" value="KFP83720.1"/>
    <property type="molecule type" value="Genomic_DNA"/>
</dbReference>
<comment type="similarity">
    <text evidence="1">Belongs to the protein kinase superfamily. STE Ser/Thr protein kinase family. STE20 subfamily.</text>
</comment>
<keyword evidence="4" id="KW-0067">ATP-binding</keyword>
<keyword evidence="6" id="KW-0808">Transferase</keyword>
<dbReference type="InterPro" id="IPR011009">
    <property type="entry name" value="Kinase-like_dom_sf"/>
</dbReference>
<name>A0A091NW83_9PASS</name>
<dbReference type="GO" id="GO:0004674">
    <property type="term" value="F:protein serine/threonine kinase activity"/>
    <property type="evidence" value="ECO:0007669"/>
    <property type="project" value="UniProtKB-EC"/>
</dbReference>
<keyword evidence="7" id="KW-1185">Reference proteome</keyword>
<proteinExistence type="inferred from homology"/>
<evidence type="ECO:0000313" key="6">
    <source>
        <dbReference type="EMBL" id="KFP83720.1"/>
    </source>
</evidence>
<dbReference type="EC" id="2.7.11.1" evidence="2"/>
<evidence type="ECO:0000256" key="2">
    <source>
        <dbReference type="ARBA" id="ARBA00012513"/>
    </source>
</evidence>
<evidence type="ECO:0000256" key="1">
    <source>
        <dbReference type="ARBA" id="ARBA00008874"/>
    </source>
</evidence>
<evidence type="ECO:0000313" key="7">
    <source>
        <dbReference type="Proteomes" id="UP000053537"/>
    </source>
</evidence>
<dbReference type="Gene3D" id="1.10.510.10">
    <property type="entry name" value="Transferase(Phosphotransferase) domain 1"/>
    <property type="match status" value="1"/>
</dbReference>
<feature type="domain" description="Protein kinase" evidence="5">
    <location>
        <begin position="1"/>
        <end position="58"/>
    </location>
</feature>
<feature type="non-terminal residue" evidence="6">
    <location>
        <position position="58"/>
    </location>
</feature>
<dbReference type="GO" id="GO:0005524">
    <property type="term" value="F:ATP binding"/>
    <property type="evidence" value="ECO:0007669"/>
    <property type="project" value="UniProtKB-KW"/>
</dbReference>
<protein>
    <recommendedName>
        <fullName evidence="2">non-specific serine/threonine protein kinase</fullName>
        <ecNumber evidence="2">2.7.11.1</ecNumber>
    </recommendedName>
</protein>
<feature type="non-terminal residue" evidence="6">
    <location>
        <position position="1"/>
    </location>
</feature>
<organism evidence="6 7">
    <name type="scientific">Acanthisitta chloris</name>
    <name type="common">rifleman</name>
    <dbReference type="NCBI Taxonomy" id="57068"/>
    <lineage>
        <taxon>Eukaryota</taxon>
        <taxon>Metazoa</taxon>
        <taxon>Chordata</taxon>
        <taxon>Craniata</taxon>
        <taxon>Vertebrata</taxon>
        <taxon>Euteleostomi</taxon>
        <taxon>Archelosauria</taxon>
        <taxon>Archosauria</taxon>
        <taxon>Dinosauria</taxon>
        <taxon>Saurischia</taxon>
        <taxon>Theropoda</taxon>
        <taxon>Coelurosauria</taxon>
        <taxon>Aves</taxon>
        <taxon>Neognathae</taxon>
        <taxon>Neoaves</taxon>
        <taxon>Telluraves</taxon>
        <taxon>Australaves</taxon>
        <taxon>Passeriformes</taxon>
        <taxon>Acanthisittidae</taxon>
        <taxon>Acanthisitta</taxon>
    </lineage>
</organism>